<keyword evidence="2" id="KW-1185">Reference proteome</keyword>
<comment type="caution">
    <text evidence="1">The sequence shown here is derived from an EMBL/GenBank/DDBJ whole genome shotgun (WGS) entry which is preliminary data.</text>
</comment>
<accession>A0ABN0APJ4</accession>
<sequence>MDPAHNVHSFISLNRSLYSFLKIKPTGKKPVDKKTKIDMDMI</sequence>
<dbReference type="Proteomes" id="UP000002969">
    <property type="component" value="Unassembled WGS sequence"/>
</dbReference>
<name>A0ABN0APJ4_CHRGE</name>
<protein>
    <submittedName>
        <fullName evidence="1">Uncharacterized protein</fullName>
    </submittedName>
</protein>
<dbReference type="EMBL" id="ACKQ02000007">
    <property type="protein sequence ID" value="EFK35016.1"/>
    <property type="molecule type" value="Genomic_DNA"/>
</dbReference>
<gene>
    <name evidence="1" type="ORF">HMPREF0204_14085</name>
</gene>
<evidence type="ECO:0000313" key="2">
    <source>
        <dbReference type="Proteomes" id="UP000002969"/>
    </source>
</evidence>
<reference evidence="1" key="1">
    <citation type="submission" date="2010-06" db="EMBL/GenBank/DDBJ databases">
        <authorList>
            <person name="Muzny D."/>
            <person name="Qin X."/>
            <person name="Buhay C."/>
            <person name="Dugan-Rocha S."/>
            <person name="Ding Y."/>
            <person name="Chen G."/>
            <person name="Hawes A."/>
            <person name="Holder M."/>
            <person name="Jhangiani S."/>
            <person name="Johnson A."/>
            <person name="Khan Z."/>
            <person name="Li Z."/>
            <person name="Liu W."/>
            <person name="Liu X."/>
            <person name="Perez L."/>
            <person name="Shen H."/>
            <person name="Wang Q."/>
            <person name="Watt J."/>
            <person name="Xi L."/>
            <person name="Xin Y."/>
            <person name="Zhou J."/>
            <person name="Deng J."/>
            <person name="Jiang H."/>
            <person name="Liu Y."/>
            <person name="Qu J."/>
            <person name="Song X.-Z."/>
            <person name="Zhang L."/>
            <person name="Villasana D."/>
            <person name="Johnson A."/>
            <person name="Liu J."/>
            <person name="Liyanage D."/>
            <person name="Lorensuhewa L."/>
            <person name="Robinson T."/>
            <person name="Song A."/>
            <person name="Song B.-B."/>
            <person name="Dinh H."/>
            <person name="Thornton R."/>
            <person name="Coyle M."/>
            <person name="Francisco L."/>
            <person name="Jackson L."/>
            <person name="Javaid M."/>
            <person name="Korchina V."/>
            <person name="Kovar C."/>
            <person name="Mata R."/>
            <person name="Mathew T."/>
            <person name="Ngo R."/>
            <person name="Nguyen L."/>
            <person name="Nguyen N."/>
            <person name="Okwuonu G."/>
            <person name="Ongeri F."/>
            <person name="Pham C."/>
            <person name="Simmons D."/>
            <person name="Wilczek-Boney K."/>
            <person name="Hale W."/>
            <person name="Jakkamsetti A."/>
            <person name="Pham P."/>
            <person name="Ruth R."/>
            <person name="San Lucas F."/>
            <person name="Warren J."/>
            <person name="Zhang J."/>
            <person name="Zhao Z."/>
            <person name="Zhou C."/>
            <person name="Zhu D."/>
            <person name="Lee S."/>
            <person name="Bess C."/>
            <person name="Blankenburg K."/>
            <person name="Forbes L."/>
            <person name="Fu Q."/>
            <person name="Gubbala S."/>
            <person name="Hirani K."/>
            <person name="Jayaseelan J.C."/>
            <person name="Lara F."/>
            <person name="Munidasa M."/>
            <person name="Palculict T."/>
            <person name="Patil S."/>
            <person name="Pu L.-L."/>
            <person name="Saada N."/>
            <person name="Tang L."/>
            <person name="Weissenberger G."/>
            <person name="Zhu Y."/>
            <person name="Hemphill L."/>
            <person name="Shang Y."/>
            <person name="Youmans B."/>
            <person name="Ayvaz T."/>
            <person name="Ross M."/>
            <person name="Santibanez J."/>
            <person name="Aqrawi P."/>
            <person name="Gross S."/>
            <person name="Joshi V."/>
            <person name="Fowler G."/>
            <person name="Nazareth L."/>
            <person name="Reid J."/>
            <person name="Worley K."/>
            <person name="Petrosino J."/>
            <person name="Highlander S."/>
            <person name="Gibbs R."/>
        </authorList>
    </citation>
    <scope>NUCLEOTIDE SEQUENCE [LARGE SCALE GENOMIC DNA]</scope>
    <source>
        <strain evidence="1">ATCC 35910</strain>
    </source>
</reference>
<evidence type="ECO:0000313" key="1">
    <source>
        <dbReference type="EMBL" id="EFK35016.1"/>
    </source>
</evidence>
<proteinExistence type="predicted"/>
<organism evidence="1 2">
    <name type="scientific">Chryseobacterium gleum ATCC 35910</name>
    <dbReference type="NCBI Taxonomy" id="525257"/>
    <lineage>
        <taxon>Bacteria</taxon>
        <taxon>Pseudomonadati</taxon>
        <taxon>Bacteroidota</taxon>
        <taxon>Flavobacteriia</taxon>
        <taxon>Flavobacteriales</taxon>
        <taxon>Weeksellaceae</taxon>
        <taxon>Chryseobacterium group</taxon>
        <taxon>Chryseobacterium</taxon>
    </lineage>
</organism>